<evidence type="ECO:0000256" key="11">
    <source>
        <dbReference type="ARBA" id="ARBA00035703"/>
    </source>
</evidence>
<dbReference type="RefSeq" id="WP_011078686.1">
    <property type="nucleotide sequence ID" value="NZ_AP026552.1"/>
</dbReference>
<keyword evidence="5" id="KW-0812">Transmembrane</keyword>
<dbReference type="GO" id="GO:0051301">
    <property type="term" value="P:cell division"/>
    <property type="evidence" value="ECO:0007669"/>
    <property type="project" value="UniProtKB-KW"/>
</dbReference>
<dbReference type="PANTHER" id="PTHR39579">
    <property type="entry name" value="INNER MEMBRANE PROTEIN YHCB"/>
    <property type="match status" value="1"/>
</dbReference>
<dbReference type="GO" id="GO:0005886">
    <property type="term" value="C:plasma membrane"/>
    <property type="evidence" value="ECO:0007669"/>
    <property type="project" value="UniProtKB-SubCell"/>
</dbReference>
<dbReference type="PANTHER" id="PTHR39579:SF1">
    <property type="entry name" value="INNER MEMBRANE PROTEIN YHCB"/>
    <property type="match status" value="1"/>
</dbReference>
<keyword evidence="2" id="KW-1003">Cell membrane</keyword>
<evidence type="ECO:0000256" key="3">
    <source>
        <dbReference type="ARBA" id="ARBA00022519"/>
    </source>
</evidence>
<evidence type="ECO:0000313" key="16">
    <source>
        <dbReference type="EMBL" id="PNM68801.1"/>
    </source>
</evidence>
<comment type="similarity">
    <text evidence="10">Belongs to the ZapG family.</text>
</comment>
<dbReference type="Proteomes" id="UP000263418">
    <property type="component" value="Chromosome 1"/>
</dbReference>
<organism evidence="17 19">
    <name type="scientific">Vibrio vulnificus</name>
    <dbReference type="NCBI Taxonomy" id="672"/>
    <lineage>
        <taxon>Bacteria</taxon>
        <taxon>Pseudomonadati</taxon>
        <taxon>Pseudomonadota</taxon>
        <taxon>Gammaproteobacteria</taxon>
        <taxon>Vibrionales</taxon>
        <taxon>Vibrionaceae</taxon>
        <taxon>Vibrio</taxon>
    </lineage>
</organism>
<evidence type="ECO:0000256" key="4">
    <source>
        <dbReference type="ARBA" id="ARBA00022618"/>
    </source>
</evidence>
<gene>
    <name evidence="16" type="ORF">AL548_022455</name>
    <name evidence="17" type="ORF">CRN52_05660</name>
    <name evidence="13" type="ORF">FORC53_2545</name>
    <name evidence="14" type="ORF">I7730_04870</name>
    <name evidence="15" type="ORF">J0J18_09135</name>
</gene>
<dbReference type="Proteomes" id="UP000054370">
    <property type="component" value="Unassembled WGS sequence"/>
</dbReference>
<reference evidence="17 19" key="3">
    <citation type="journal article" date="2018" name="Front. Microbiol.">
        <title>Phylogeny of Vibrio vulnificus from the Analysis of the Core-Genome: Implications for Intra-Species Taxonomy.</title>
        <authorList>
            <person name="Roig F.J."/>
            <person name="Gonzalez-Candelas F."/>
            <person name="Sanjuan E."/>
            <person name="Fouz B."/>
            <person name="Feil E.J."/>
            <person name="Llorens C."/>
            <person name="Baker-Austin C."/>
            <person name="Oliver J.D."/>
            <person name="Danin-Poleg Y."/>
            <person name="Gibas C.J."/>
            <person name="Kashi Y."/>
            <person name="Gulig P.A."/>
            <person name="Morrison S.S."/>
            <person name="Amaro C."/>
        </authorList>
    </citation>
    <scope>NUCLEOTIDE SEQUENCE [LARGE SCALE GENOMIC DNA]</scope>
    <source>
        <strain evidence="17 19">CECT4608</strain>
    </source>
</reference>
<protein>
    <recommendedName>
        <fullName evidence="11">Z-ring associated protein G</fullName>
    </recommendedName>
    <alternativeName>
        <fullName evidence="12">Cell division protein ZapG</fullName>
    </alternativeName>
</protein>
<evidence type="ECO:0000256" key="7">
    <source>
        <dbReference type="ARBA" id="ARBA00022989"/>
    </source>
</evidence>
<keyword evidence="3" id="KW-0997">Cell inner membrane</keyword>
<evidence type="ECO:0000313" key="15">
    <source>
        <dbReference type="EMBL" id="MBN8121894.1"/>
    </source>
</evidence>
<dbReference type="OMA" id="HMAKTSS"/>
<evidence type="ECO:0000313" key="20">
    <source>
        <dbReference type="Proteomes" id="UP000263418"/>
    </source>
</evidence>
<evidence type="ECO:0000256" key="2">
    <source>
        <dbReference type="ARBA" id="ARBA00022475"/>
    </source>
</evidence>
<reference evidence="14" key="5">
    <citation type="submission" date="2019-01" db="EMBL/GenBank/DDBJ databases">
        <authorList>
            <consortium name="NCBI Pathogen Detection Project"/>
        </authorList>
    </citation>
    <scope>NUCLEOTIDE SEQUENCE</scope>
    <source>
        <strain evidence="14">BCW_3452</strain>
    </source>
</reference>
<dbReference type="EMBL" id="DACRBY010000004">
    <property type="protein sequence ID" value="HAS8539117.1"/>
    <property type="molecule type" value="Genomic_DNA"/>
</dbReference>
<keyword evidence="4" id="KW-0132">Cell division</keyword>
<dbReference type="Proteomes" id="UP000237466">
    <property type="component" value="Unassembled WGS sequence"/>
</dbReference>
<evidence type="ECO:0000256" key="5">
    <source>
        <dbReference type="ARBA" id="ARBA00022692"/>
    </source>
</evidence>
<dbReference type="EMBL" id="LOSH02000004">
    <property type="protein sequence ID" value="PNM68801.1"/>
    <property type="molecule type" value="Genomic_DNA"/>
</dbReference>
<dbReference type="KEGG" id="vvl:VV93_v1c05330"/>
<dbReference type="OrthoDB" id="6401511at2"/>
<reference evidence="16 18" key="2">
    <citation type="submission" date="2017-12" db="EMBL/GenBank/DDBJ databases">
        <title>FDA dAtabase for Regulatory Grade micrObial Sequences (FDA-ARGOS): Supporting development and validation of Infectious Disease Dx tests.</title>
        <authorList>
            <person name="Hoffmann M."/>
            <person name="Allard M."/>
            <person name="Evans P."/>
            <person name="Brown E."/>
            <person name="Tallon L.J."/>
            <person name="Sadzewicz L."/>
            <person name="Sengamalay N."/>
            <person name="Ott S."/>
            <person name="Godinez A."/>
            <person name="Nagaraj S."/>
            <person name="Vavikolanu K."/>
            <person name="Aluvathingal J."/>
            <person name="Nadendla S."/>
            <person name="Hobson J."/>
            <person name="Sichtig H."/>
        </authorList>
    </citation>
    <scope>NUCLEOTIDE SEQUENCE [LARGE SCALE GENOMIC DNA]</scope>
    <source>
        <strain evidence="18">ATCC 29307</strain>
        <strain evidence="16">FDAARGOS_118</strain>
    </source>
</reference>
<comment type="subcellular location">
    <subcellularLocation>
        <location evidence="1">Cell inner membrane</location>
        <topology evidence="1">Single-pass membrane protein</topology>
    </subcellularLocation>
</comment>
<dbReference type="InterPro" id="IPR009386">
    <property type="entry name" value="ZapG-like"/>
</dbReference>
<evidence type="ECO:0000313" key="18">
    <source>
        <dbReference type="Proteomes" id="UP000054370"/>
    </source>
</evidence>
<evidence type="ECO:0000313" key="13">
    <source>
        <dbReference type="EMBL" id="AXX60884.1"/>
    </source>
</evidence>
<evidence type="ECO:0000256" key="6">
    <source>
        <dbReference type="ARBA" id="ARBA00022960"/>
    </source>
</evidence>
<evidence type="ECO:0000256" key="8">
    <source>
        <dbReference type="ARBA" id="ARBA00023136"/>
    </source>
</evidence>
<evidence type="ECO:0000313" key="19">
    <source>
        <dbReference type="Proteomes" id="UP000237466"/>
    </source>
</evidence>
<name>A0A087INK7_VIBVL</name>
<dbReference type="EMBL" id="PDGH01000054">
    <property type="protein sequence ID" value="POB48951.1"/>
    <property type="molecule type" value="Genomic_DNA"/>
</dbReference>
<dbReference type="AlphaFoldDB" id="A0A087INK7"/>
<keyword evidence="18" id="KW-1185">Reference proteome</keyword>
<evidence type="ECO:0000256" key="9">
    <source>
        <dbReference type="ARBA" id="ARBA00023306"/>
    </source>
</evidence>
<sequence>MPWMYAIVGLLVGAIVGVVVSRLTTPEYKKQKNIKKELDVAKYELEQQRQELIDHFSQTAELLETLGKDYSKLYQHMAKTSAELLPNLPAQDNPFDKVALSAKEDNTEENVTDEVTEQPKDYANGATGLFNDQKKVILDAPEAITAKAS</sequence>
<dbReference type="Pfam" id="PF06295">
    <property type="entry name" value="ZapG-like"/>
    <property type="match status" value="1"/>
</dbReference>
<dbReference type="GeneID" id="93894913"/>
<reference evidence="15" key="6">
    <citation type="submission" date="2021-03" db="EMBL/GenBank/DDBJ databases">
        <title>Study of the foodborne Vibrio vulnificus isolates from China.</title>
        <authorList>
            <person name="Zheng Z."/>
            <person name="Ye L."/>
        </authorList>
    </citation>
    <scope>NUCLEOTIDE SEQUENCE</scope>
    <source>
        <strain evidence="15">Vv1582</strain>
    </source>
</reference>
<keyword evidence="8" id="KW-0472">Membrane</keyword>
<dbReference type="Proteomes" id="UP000863257">
    <property type="component" value="Unassembled WGS sequence"/>
</dbReference>
<dbReference type="GO" id="GO:0008360">
    <property type="term" value="P:regulation of cell shape"/>
    <property type="evidence" value="ECO:0007669"/>
    <property type="project" value="UniProtKB-KW"/>
</dbReference>
<proteinExistence type="inferred from homology"/>
<accession>A0A087INK7</accession>
<evidence type="ECO:0000256" key="12">
    <source>
        <dbReference type="ARBA" id="ARBA00035727"/>
    </source>
</evidence>
<reference evidence="14" key="4">
    <citation type="journal article" date="2018" name="Genome Biol.">
        <title>SKESA: strategic k-mer extension for scrupulous assemblies.</title>
        <authorList>
            <person name="Souvorov A."/>
            <person name="Agarwala R."/>
            <person name="Lipman D.J."/>
        </authorList>
    </citation>
    <scope>NUCLEOTIDE SEQUENCE</scope>
    <source>
        <strain evidence="14">BCW_3452</strain>
    </source>
</reference>
<dbReference type="Proteomes" id="UP000664056">
    <property type="component" value="Unassembled WGS sequence"/>
</dbReference>
<dbReference type="EMBL" id="CP019290">
    <property type="protein sequence ID" value="AXX60884.1"/>
    <property type="molecule type" value="Genomic_DNA"/>
</dbReference>
<reference evidence="13 20" key="1">
    <citation type="submission" date="2017-01" db="EMBL/GenBank/DDBJ databases">
        <title>Complete Genome Sequence of Vibrio vulnificus FORC_053.</title>
        <authorList>
            <consortium name="Food-borne Pathogen Omics Research Center"/>
            <person name="Chung H.Y."/>
            <person name="Na E.J."/>
            <person name="Song J.S."/>
            <person name="Kim H."/>
            <person name="Lee J.-H."/>
            <person name="Ryu S."/>
            <person name="Choi S.H."/>
        </authorList>
    </citation>
    <scope>NUCLEOTIDE SEQUENCE [LARGE SCALE GENOMIC DNA]</scope>
    <source>
        <strain evidence="13 20">FORC_053</strain>
    </source>
</reference>
<evidence type="ECO:0000313" key="14">
    <source>
        <dbReference type="EMBL" id="HAS8539117.1"/>
    </source>
</evidence>
<evidence type="ECO:0000256" key="10">
    <source>
        <dbReference type="ARBA" id="ARBA00035657"/>
    </source>
</evidence>
<evidence type="ECO:0000313" key="17">
    <source>
        <dbReference type="EMBL" id="POB48951.1"/>
    </source>
</evidence>
<dbReference type="PIRSF" id="PIRSF006318">
    <property type="entry name" value="YhcB"/>
    <property type="match status" value="1"/>
</dbReference>
<keyword evidence="7" id="KW-1133">Transmembrane helix</keyword>
<keyword evidence="6" id="KW-0133">Cell shape</keyword>
<dbReference type="NCBIfam" id="NF008672">
    <property type="entry name" value="PRK11677.1"/>
    <property type="match status" value="1"/>
</dbReference>
<evidence type="ECO:0000256" key="1">
    <source>
        <dbReference type="ARBA" id="ARBA00004377"/>
    </source>
</evidence>
<keyword evidence="9" id="KW-0131">Cell cycle</keyword>
<dbReference type="EMBL" id="JAFKOQ010000004">
    <property type="protein sequence ID" value="MBN8121894.1"/>
    <property type="molecule type" value="Genomic_DNA"/>
</dbReference>